<dbReference type="AlphaFoldDB" id="A0AAN6YV19"/>
<reference evidence="1" key="2">
    <citation type="submission" date="2023-05" db="EMBL/GenBank/DDBJ databases">
        <authorList>
            <consortium name="Lawrence Berkeley National Laboratory"/>
            <person name="Steindorff A."/>
            <person name="Hensen N."/>
            <person name="Bonometti L."/>
            <person name="Westerberg I."/>
            <person name="Brannstrom I.O."/>
            <person name="Guillou S."/>
            <person name="Cros-Aarteil S."/>
            <person name="Calhoun S."/>
            <person name="Haridas S."/>
            <person name="Kuo A."/>
            <person name="Mondo S."/>
            <person name="Pangilinan J."/>
            <person name="Riley R."/>
            <person name="Labutti K."/>
            <person name="Andreopoulos B."/>
            <person name="Lipzen A."/>
            <person name="Chen C."/>
            <person name="Yanf M."/>
            <person name="Daum C."/>
            <person name="Ng V."/>
            <person name="Clum A."/>
            <person name="Ohm R."/>
            <person name="Martin F."/>
            <person name="Silar P."/>
            <person name="Natvig D."/>
            <person name="Lalanne C."/>
            <person name="Gautier V."/>
            <person name="Ament-Velasquez S.L."/>
            <person name="Kruys A."/>
            <person name="Hutchinson M.I."/>
            <person name="Powell A.J."/>
            <person name="Barry K."/>
            <person name="Miller A.N."/>
            <person name="Grigoriev I.V."/>
            <person name="Debuchy R."/>
            <person name="Gladieux P."/>
            <person name="Thoren M.H."/>
            <person name="Johannesson H."/>
        </authorList>
    </citation>
    <scope>NUCLEOTIDE SEQUENCE</scope>
    <source>
        <strain evidence="1">CBS 508.74</strain>
    </source>
</reference>
<evidence type="ECO:0000313" key="2">
    <source>
        <dbReference type="Proteomes" id="UP001302812"/>
    </source>
</evidence>
<proteinExistence type="predicted"/>
<dbReference type="GeneID" id="89938719"/>
<dbReference type="EMBL" id="MU853335">
    <property type="protein sequence ID" value="KAK4115131.1"/>
    <property type="molecule type" value="Genomic_DNA"/>
</dbReference>
<sequence length="96" mass="10559">MEQLIRMFAAAQGLLSSASSYTDITVNRTRCFMSSEAARGFRCSRHLAKLHKTSCSDPSHIPQHSVLFSAPSVTMIDEQLFMSPRPKALSALLLSS</sequence>
<reference evidence="1" key="1">
    <citation type="journal article" date="2023" name="Mol. Phylogenet. Evol.">
        <title>Genome-scale phylogeny and comparative genomics of the fungal order Sordariales.</title>
        <authorList>
            <person name="Hensen N."/>
            <person name="Bonometti L."/>
            <person name="Westerberg I."/>
            <person name="Brannstrom I.O."/>
            <person name="Guillou S."/>
            <person name="Cros-Aarteil S."/>
            <person name="Calhoun S."/>
            <person name="Haridas S."/>
            <person name="Kuo A."/>
            <person name="Mondo S."/>
            <person name="Pangilinan J."/>
            <person name="Riley R."/>
            <person name="LaButti K."/>
            <person name="Andreopoulos B."/>
            <person name="Lipzen A."/>
            <person name="Chen C."/>
            <person name="Yan M."/>
            <person name="Daum C."/>
            <person name="Ng V."/>
            <person name="Clum A."/>
            <person name="Steindorff A."/>
            <person name="Ohm R.A."/>
            <person name="Martin F."/>
            <person name="Silar P."/>
            <person name="Natvig D.O."/>
            <person name="Lalanne C."/>
            <person name="Gautier V."/>
            <person name="Ament-Velasquez S.L."/>
            <person name="Kruys A."/>
            <person name="Hutchinson M.I."/>
            <person name="Powell A.J."/>
            <person name="Barry K."/>
            <person name="Miller A.N."/>
            <person name="Grigoriev I.V."/>
            <person name="Debuchy R."/>
            <person name="Gladieux P."/>
            <person name="Hiltunen Thoren M."/>
            <person name="Johannesson H."/>
        </authorList>
    </citation>
    <scope>NUCLEOTIDE SEQUENCE</scope>
    <source>
        <strain evidence="1">CBS 508.74</strain>
    </source>
</reference>
<protein>
    <submittedName>
        <fullName evidence="1">Uncharacterized protein</fullName>
    </submittedName>
</protein>
<evidence type="ECO:0000313" key="1">
    <source>
        <dbReference type="EMBL" id="KAK4115131.1"/>
    </source>
</evidence>
<comment type="caution">
    <text evidence="1">The sequence shown here is derived from an EMBL/GenBank/DDBJ whole genome shotgun (WGS) entry which is preliminary data.</text>
</comment>
<dbReference type="RefSeq" id="XP_064672701.1">
    <property type="nucleotide sequence ID" value="XM_064814594.1"/>
</dbReference>
<gene>
    <name evidence="1" type="ORF">N656DRAFT_776219</name>
</gene>
<dbReference type="Proteomes" id="UP001302812">
    <property type="component" value="Unassembled WGS sequence"/>
</dbReference>
<organism evidence="1 2">
    <name type="scientific">Canariomyces notabilis</name>
    <dbReference type="NCBI Taxonomy" id="2074819"/>
    <lineage>
        <taxon>Eukaryota</taxon>
        <taxon>Fungi</taxon>
        <taxon>Dikarya</taxon>
        <taxon>Ascomycota</taxon>
        <taxon>Pezizomycotina</taxon>
        <taxon>Sordariomycetes</taxon>
        <taxon>Sordariomycetidae</taxon>
        <taxon>Sordariales</taxon>
        <taxon>Chaetomiaceae</taxon>
        <taxon>Canariomyces</taxon>
    </lineage>
</organism>
<keyword evidence="2" id="KW-1185">Reference proteome</keyword>
<accession>A0AAN6YV19</accession>
<name>A0AAN6YV19_9PEZI</name>